<feature type="domain" description="Set2 Rpb1 interacting" evidence="4">
    <location>
        <begin position="490"/>
        <end position="547"/>
    </location>
</feature>
<dbReference type="Proteomes" id="UP001168990">
    <property type="component" value="Unassembled WGS sequence"/>
</dbReference>
<accession>A0AA39F9A0</accession>
<protein>
    <recommendedName>
        <fullName evidence="4">Set2 Rpb1 interacting domain-containing protein</fullName>
    </recommendedName>
</protein>
<dbReference type="GO" id="GO:0006355">
    <property type="term" value="P:regulation of DNA-templated transcription"/>
    <property type="evidence" value="ECO:0007669"/>
    <property type="project" value="InterPro"/>
</dbReference>
<feature type="region of interest" description="Disordered" evidence="3">
    <location>
        <begin position="1"/>
        <end position="64"/>
    </location>
</feature>
<dbReference type="AlphaFoldDB" id="A0AA39F9A0"/>
<evidence type="ECO:0000313" key="5">
    <source>
        <dbReference type="EMBL" id="KAK0165322.1"/>
    </source>
</evidence>
<keyword evidence="6" id="KW-1185">Reference proteome</keyword>
<dbReference type="GO" id="GO:0005694">
    <property type="term" value="C:chromosome"/>
    <property type="evidence" value="ECO:0007669"/>
    <property type="project" value="InterPro"/>
</dbReference>
<comment type="caution">
    <text evidence="5">The sequence shown here is derived from an EMBL/GenBank/DDBJ whole genome shotgun (WGS) entry which is preliminary data.</text>
</comment>
<dbReference type="EMBL" id="JAQQBS010001422">
    <property type="protein sequence ID" value="KAK0165322.1"/>
    <property type="molecule type" value="Genomic_DNA"/>
</dbReference>
<reference evidence="5" key="1">
    <citation type="journal article" date="2023" name="bioRxiv">
        <title>Scaffold-level genome assemblies of two parasitoid biocontrol wasps reveal the parthenogenesis mechanism and an associated novel virus.</title>
        <authorList>
            <person name="Inwood S."/>
            <person name="Skelly J."/>
            <person name="Guhlin J."/>
            <person name="Harrop T."/>
            <person name="Goldson S."/>
            <person name="Dearden P."/>
        </authorList>
    </citation>
    <scope>NUCLEOTIDE SEQUENCE</scope>
    <source>
        <strain evidence="5">Irish</strain>
        <tissue evidence="5">Whole body</tissue>
    </source>
</reference>
<evidence type="ECO:0000256" key="2">
    <source>
        <dbReference type="ARBA" id="ARBA00023242"/>
    </source>
</evidence>
<evidence type="ECO:0000313" key="6">
    <source>
        <dbReference type="Proteomes" id="UP001168990"/>
    </source>
</evidence>
<organism evidence="5 6">
    <name type="scientific">Microctonus aethiopoides</name>
    <dbReference type="NCBI Taxonomy" id="144406"/>
    <lineage>
        <taxon>Eukaryota</taxon>
        <taxon>Metazoa</taxon>
        <taxon>Ecdysozoa</taxon>
        <taxon>Arthropoda</taxon>
        <taxon>Hexapoda</taxon>
        <taxon>Insecta</taxon>
        <taxon>Pterygota</taxon>
        <taxon>Neoptera</taxon>
        <taxon>Endopterygota</taxon>
        <taxon>Hymenoptera</taxon>
        <taxon>Apocrita</taxon>
        <taxon>Ichneumonoidea</taxon>
        <taxon>Braconidae</taxon>
        <taxon>Euphorinae</taxon>
        <taxon>Microctonus</taxon>
    </lineage>
</organism>
<evidence type="ECO:0000256" key="3">
    <source>
        <dbReference type="SAM" id="MobiDB-lite"/>
    </source>
</evidence>
<name>A0AA39F9A0_9HYME</name>
<keyword evidence="2" id="KW-0539">Nucleus</keyword>
<evidence type="ECO:0000256" key="1">
    <source>
        <dbReference type="ARBA" id="ARBA00004123"/>
    </source>
</evidence>
<comment type="subcellular location">
    <subcellularLocation>
        <location evidence="1">Nucleus</location>
    </subcellularLocation>
</comment>
<proteinExistence type="predicted"/>
<evidence type="ECO:0000259" key="4">
    <source>
        <dbReference type="Pfam" id="PF08236"/>
    </source>
</evidence>
<sequence>MTATKPLDLPLPLQIKKEKEESMSENDESEDTENDDDDDDDDNDEEDDGDDDDEDDSNSSLLQPSILDKDHCFTQVETQDEFLHLNSLVRRVYFSYLHKSIINNYNVCATEKNKNISRSDLKKFASRLELRAVKASLEASLYRQAMLQIISDVKDNTKQRKIHKKLAMYLDSPPTTANIGTQTCFETDPIEKKTNQSILNDSKCLSDENIQQPKCKLNTVDEKLLEIFQENRIITDYNLPIMHIQDNNEENIERLKENVEKNVKINQKSHHNNHHQENINADHNVNTSVHDIFGESSEEHNPIQNDEEESRDSLIQHLEDMFCESEDSSDLTTLIEKHSGITKSNIDSEINKMCAESISFTLKENDVVKPLLKESAKLNIAAVVQETSGKRKLSFSNYKKMKKRAQAKAQGEENVEDKQTKKMRGIWFVERVHQVSKLKAKMMELSMRNYRKHGRLREKFLILFGESDEQEMMPDSPIHIEEHLTACKERIAPWVVKYLMPYYTKKIIQDRLLFKTVAKHIADMLIIENTFPEEECVNQYVKNYFRNKTCIKLESDIYI</sequence>
<dbReference type="InterPro" id="IPR013257">
    <property type="entry name" value="SRI"/>
</dbReference>
<feature type="compositionally biased region" description="Acidic residues" evidence="3">
    <location>
        <begin position="23"/>
        <end position="57"/>
    </location>
</feature>
<reference evidence="5" key="2">
    <citation type="submission" date="2023-03" db="EMBL/GenBank/DDBJ databases">
        <authorList>
            <person name="Inwood S.N."/>
            <person name="Skelly J.G."/>
            <person name="Guhlin J."/>
            <person name="Harrop T.W.R."/>
            <person name="Goldson S.G."/>
            <person name="Dearden P.K."/>
        </authorList>
    </citation>
    <scope>NUCLEOTIDE SEQUENCE</scope>
    <source>
        <strain evidence="5">Irish</strain>
        <tissue evidence="5">Whole body</tissue>
    </source>
</reference>
<dbReference type="Pfam" id="PF08236">
    <property type="entry name" value="SRI"/>
    <property type="match status" value="1"/>
</dbReference>
<gene>
    <name evidence="5" type="ORF">PV328_003843</name>
</gene>